<keyword evidence="2" id="KW-0812">Transmembrane</keyword>
<evidence type="ECO:0008006" key="5">
    <source>
        <dbReference type="Google" id="ProtNLM"/>
    </source>
</evidence>
<keyword evidence="2" id="KW-0472">Membrane</keyword>
<comment type="caution">
    <text evidence="3">The sequence shown here is derived from an EMBL/GenBank/DDBJ whole genome shotgun (WGS) entry which is preliminary data.</text>
</comment>
<sequence length="233" mass="24705">MEFFLMSEIPNPQQPNQPNFNQSAQVPPLSQQDPGQQPIPGGLPGQPVPQGEGSKKNMGLLIGGLLALAIAVIIVAVLFFSGIFGGSSRIDSADEFNQKVSDITADSNVNKCFNADETILAGEMDSLKQDVAEQLSVDPAQVSMLLCATFDTTSLEGAVDSDPEIADQVLLAVHTGEGSVADHVGNLQDTDLSIDSTGWGVYGENWLVYAEKVDQKVKDAAMDQLKGEEVPTS</sequence>
<keyword evidence="4" id="KW-1185">Reference proteome</keyword>
<accession>A0A1Y1RSG6</accession>
<dbReference type="AlphaFoldDB" id="A0A1Y1RSG6"/>
<feature type="compositionally biased region" description="Low complexity" evidence="1">
    <location>
        <begin position="31"/>
        <end position="40"/>
    </location>
</feature>
<proteinExistence type="predicted"/>
<organism evidence="3 4">
    <name type="scientific">Rothia nasimurium</name>
    <dbReference type="NCBI Taxonomy" id="85336"/>
    <lineage>
        <taxon>Bacteria</taxon>
        <taxon>Bacillati</taxon>
        <taxon>Actinomycetota</taxon>
        <taxon>Actinomycetes</taxon>
        <taxon>Micrococcales</taxon>
        <taxon>Micrococcaceae</taxon>
        <taxon>Rothia</taxon>
    </lineage>
</organism>
<evidence type="ECO:0000313" key="4">
    <source>
        <dbReference type="Proteomes" id="UP000192359"/>
    </source>
</evidence>
<protein>
    <recommendedName>
        <fullName evidence="5">DUF4878 domain-containing protein</fullName>
    </recommendedName>
</protein>
<dbReference type="EMBL" id="LXWF01000001">
    <property type="protein sequence ID" value="ORC25054.1"/>
    <property type="molecule type" value="Genomic_DNA"/>
</dbReference>
<reference evidence="3 4" key="1">
    <citation type="submission" date="2016-05" db="EMBL/GenBank/DDBJ databases">
        <title>Draft genome sequence of a porcine commensal Rothia nasimurium.</title>
        <authorList>
            <person name="Gaiser R.A."/>
            <person name="Van Baarlen P."/>
            <person name="Wells J.M."/>
        </authorList>
    </citation>
    <scope>NUCLEOTIDE SEQUENCE [LARGE SCALE GENOMIC DNA]</scope>
    <source>
        <strain evidence="3 4">PT-32</strain>
    </source>
</reference>
<dbReference type="Proteomes" id="UP000192359">
    <property type="component" value="Unassembled WGS sequence"/>
</dbReference>
<evidence type="ECO:0000256" key="2">
    <source>
        <dbReference type="SAM" id="Phobius"/>
    </source>
</evidence>
<gene>
    <name evidence="3" type="ORF">A7979_08505</name>
</gene>
<keyword evidence="2" id="KW-1133">Transmembrane helix</keyword>
<feature type="transmembrane region" description="Helical" evidence="2">
    <location>
        <begin position="60"/>
        <end position="84"/>
    </location>
</feature>
<feature type="region of interest" description="Disordered" evidence="1">
    <location>
        <begin position="1"/>
        <end position="52"/>
    </location>
</feature>
<feature type="compositionally biased region" description="Low complexity" evidence="1">
    <location>
        <begin position="10"/>
        <end position="22"/>
    </location>
</feature>
<evidence type="ECO:0000313" key="3">
    <source>
        <dbReference type="EMBL" id="ORC25054.1"/>
    </source>
</evidence>
<name>A0A1Y1RSG6_9MICC</name>
<evidence type="ECO:0000256" key="1">
    <source>
        <dbReference type="SAM" id="MobiDB-lite"/>
    </source>
</evidence>